<sequence>MVGEGPESIAAEDFAQVEAGLWLEGPVAVADWAWLERSWQAPAAFWKALHGQWERRQPGVTKSAPSRHYDFHHDLIGRQRDSTTPALACFESGAWQTWSYAELGAAVEGLAARWEQAGVEAGDILAILHPPGPRWLVSVLAGLRLGLVVSVLPPQGPAFVQRRLENLAPRWLALEPLWLRRLPESWRDSALPDEAVATAPTRRSHVYAGTDVVALCFDPASATPDVPRPLDADGLYLGALRDGFLALGVRPGSFCAAPGWHFLESQPGMALAVLLCGGCWVEIELAEVEQNPARLLEQPITVLGVSLELREVLRKQPPQGVKPWRYWFRHPAESQDLSSWTEFVTGLGLEDCYAGNLLWNTALGGALLFSVRRKGAAHPETVPAAAACWQLGAVAAPELPALGGSGRLCLGQRGGKEIVWTPAPYLLTRNRGGWLHLGQYPKGRVGRTYPVQEVLDVLAGRVAYSALVEMPTGVGDPLQVLLVFGEAADEESLRTRIAGEMGREFLPDRIEHLKLLPRRDEEGKADPAWCQAHYPTGELHRRQRDPVYQALSELKRALLALDG</sequence>
<evidence type="ECO:0000313" key="2">
    <source>
        <dbReference type="EMBL" id="SMF94705.1"/>
    </source>
</evidence>
<keyword evidence="2" id="KW-0436">Ligase</keyword>
<dbReference type="STRING" id="1760988.SAMN02949497_2037"/>
<dbReference type="Proteomes" id="UP000192923">
    <property type="component" value="Unassembled WGS sequence"/>
</dbReference>
<proteinExistence type="predicted"/>
<organism evidence="2 3">
    <name type="scientific">Methylomagnum ishizawai</name>
    <dbReference type="NCBI Taxonomy" id="1760988"/>
    <lineage>
        <taxon>Bacteria</taxon>
        <taxon>Pseudomonadati</taxon>
        <taxon>Pseudomonadota</taxon>
        <taxon>Gammaproteobacteria</taxon>
        <taxon>Methylococcales</taxon>
        <taxon>Methylococcaceae</taxon>
        <taxon>Methylomagnum</taxon>
    </lineage>
</organism>
<keyword evidence="3" id="KW-1185">Reference proteome</keyword>
<dbReference type="EMBL" id="FXAM01000001">
    <property type="protein sequence ID" value="SMF94705.1"/>
    <property type="molecule type" value="Genomic_DNA"/>
</dbReference>
<feature type="domain" description="AMP-dependent synthetase/ligase" evidence="1">
    <location>
        <begin position="84"/>
        <end position="158"/>
    </location>
</feature>
<evidence type="ECO:0000313" key="3">
    <source>
        <dbReference type="Proteomes" id="UP000192923"/>
    </source>
</evidence>
<dbReference type="SUPFAM" id="SSF56801">
    <property type="entry name" value="Acetyl-CoA synthetase-like"/>
    <property type="match status" value="1"/>
</dbReference>
<gene>
    <name evidence="2" type="ORF">SAMN02949497_2037</name>
</gene>
<dbReference type="InterPro" id="IPR042099">
    <property type="entry name" value="ANL_N_sf"/>
</dbReference>
<evidence type="ECO:0000259" key="1">
    <source>
        <dbReference type="Pfam" id="PF00501"/>
    </source>
</evidence>
<reference evidence="2 3" key="1">
    <citation type="submission" date="2016-12" db="EMBL/GenBank/DDBJ databases">
        <authorList>
            <person name="Song W.-J."/>
            <person name="Kurnit D.M."/>
        </authorList>
    </citation>
    <scope>NUCLEOTIDE SEQUENCE [LARGE SCALE GENOMIC DNA]</scope>
    <source>
        <strain evidence="2 3">175</strain>
    </source>
</reference>
<name>A0A1Y6D417_9GAMM</name>
<dbReference type="GO" id="GO:0016874">
    <property type="term" value="F:ligase activity"/>
    <property type="evidence" value="ECO:0007669"/>
    <property type="project" value="UniProtKB-KW"/>
</dbReference>
<dbReference type="InterPro" id="IPR000873">
    <property type="entry name" value="AMP-dep_synth/lig_dom"/>
</dbReference>
<dbReference type="OrthoDB" id="5479867at2"/>
<dbReference type="AlphaFoldDB" id="A0A1Y6D417"/>
<dbReference type="Gene3D" id="3.40.50.12780">
    <property type="entry name" value="N-terminal domain of ligase-like"/>
    <property type="match status" value="1"/>
</dbReference>
<accession>A0A1Y6D417</accession>
<protein>
    <submittedName>
        <fullName evidence="2">Acyl-CoA synthetase (AMP-forming)/AMP-acid ligase II</fullName>
    </submittedName>
</protein>
<dbReference type="Pfam" id="PF00501">
    <property type="entry name" value="AMP-binding"/>
    <property type="match status" value="1"/>
</dbReference>